<dbReference type="InterPro" id="IPR007484">
    <property type="entry name" value="Peptidase_M28"/>
</dbReference>
<feature type="domain" description="Peptidase M28" evidence="2">
    <location>
        <begin position="101"/>
        <end position="341"/>
    </location>
</feature>
<dbReference type="SUPFAM" id="SSF53187">
    <property type="entry name" value="Zn-dependent exopeptidases"/>
    <property type="match status" value="1"/>
</dbReference>
<evidence type="ECO:0000256" key="1">
    <source>
        <dbReference type="SAM" id="SignalP"/>
    </source>
</evidence>
<protein>
    <submittedName>
        <fullName evidence="3">M20/M25/M40 family metallo-hydrolase</fullName>
    </submittedName>
</protein>
<sequence>MKSPLYFALCALFASSSYLLVHAAPLSTEDSESKKLIATEPLTHIIALADDKKGIGARPAGSKQERQAAQYIFQQLQRMGLKAEQQTFAIEVNETQATSMNISAVIPGESKKRLVIGAHFDSTGVEQGSLGATDNASGVAVLLAVSEQLVQMRGLPYSVQVVFFGSEEIGKLGSNYFVHAMSRAELGNIIAMLNLDTVIGGDVLYVHSSSPTDFSCKKIENAKLNTSGVFRDALLAYGASQSSLPVQFELHEDSEVFAAGQTGDWSDHQAFACNNIPIAYIEATNMDINGRGGKDGYSQSIEAQFWTCYSGKKIGSCDPDKEKKWGEIWHTQFDRLDRLFPVFNARMIDQLDANITLIVGALNDPETMAKLCK</sequence>
<feature type="chain" id="PRO_5046710022" evidence="1">
    <location>
        <begin position="24"/>
        <end position="373"/>
    </location>
</feature>
<evidence type="ECO:0000259" key="2">
    <source>
        <dbReference type="Pfam" id="PF04389"/>
    </source>
</evidence>
<evidence type="ECO:0000313" key="4">
    <source>
        <dbReference type="Proteomes" id="UP001461163"/>
    </source>
</evidence>
<dbReference type="PANTHER" id="PTHR12147:SF26">
    <property type="entry name" value="PEPTIDASE M28 DOMAIN-CONTAINING PROTEIN"/>
    <property type="match status" value="1"/>
</dbReference>
<dbReference type="Pfam" id="PF04389">
    <property type="entry name" value="Peptidase_M28"/>
    <property type="match status" value="1"/>
</dbReference>
<keyword evidence="1" id="KW-0732">Signal</keyword>
<feature type="signal peptide" evidence="1">
    <location>
        <begin position="1"/>
        <end position="23"/>
    </location>
</feature>
<dbReference type="PANTHER" id="PTHR12147">
    <property type="entry name" value="METALLOPEPTIDASE M28 FAMILY MEMBER"/>
    <property type="match status" value="1"/>
</dbReference>
<dbReference type="EMBL" id="JBBMQS010000009">
    <property type="protein sequence ID" value="MEM5498711.1"/>
    <property type="molecule type" value="Genomic_DNA"/>
</dbReference>
<proteinExistence type="predicted"/>
<name>A0ABU9SYZ6_9ALTE</name>
<reference evidence="3 4" key="1">
    <citation type="submission" date="2024-03" db="EMBL/GenBank/DDBJ databases">
        <title>Community enrichment and isolation of bacterial strains for fucoidan degradation.</title>
        <authorList>
            <person name="Sichert A."/>
        </authorList>
    </citation>
    <scope>NUCLEOTIDE SEQUENCE [LARGE SCALE GENOMIC DNA]</scope>
    <source>
        <strain evidence="3 4">AS12</strain>
    </source>
</reference>
<keyword evidence="4" id="KW-1185">Reference proteome</keyword>
<dbReference type="RefSeq" id="WP_342882180.1">
    <property type="nucleotide sequence ID" value="NZ_JBBMQS010000009.1"/>
</dbReference>
<comment type="caution">
    <text evidence="3">The sequence shown here is derived from an EMBL/GenBank/DDBJ whole genome shotgun (WGS) entry which is preliminary data.</text>
</comment>
<evidence type="ECO:0000313" key="3">
    <source>
        <dbReference type="EMBL" id="MEM5498711.1"/>
    </source>
</evidence>
<accession>A0ABU9SYZ6</accession>
<gene>
    <name evidence="3" type="ORF">WNY77_14985</name>
</gene>
<dbReference type="Proteomes" id="UP001461163">
    <property type="component" value="Unassembled WGS sequence"/>
</dbReference>
<dbReference type="InterPro" id="IPR045175">
    <property type="entry name" value="M28_fam"/>
</dbReference>
<organism evidence="3 4">
    <name type="scientific">Paraglaciecola mesophila</name>
    <dbReference type="NCBI Taxonomy" id="197222"/>
    <lineage>
        <taxon>Bacteria</taxon>
        <taxon>Pseudomonadati</taxon>
        <taxon>Pseudomonadota</taxon>
        <taxon>Gammaproteobacteria</taxon>
        <taxon>Alteromonadales</taxon>
        <taxon>Alteromonadaceae</taxon>
        <taxon>Paraglaciecola</taxon>
    </lineage>
</organism>
<dbReference type="Gene3D" id="3.40.630.10">
    <property type="entry name" value="Zn peptidases"/>
    <property type="match status" value="1"/>
</dbReference>